<feature type="transmembrane region" description="Helical" evidence="8">
    <location>
        <begin position="110"/>
        <end position="131"/>
    </location>
</feature>
<dbReference type="Proteomes" id="UP000236497">
    <property type="component" value="Unassembled WGS sequence"/>
</dbReference>
<keyword evidence="10" id="KW-1185">Reference proteome</keyword>
<evidence type="ECO:0000256" key="5">
    <source>
        <dbReference type="ARBA" id="ARBA00022692"/>
    </source>
</evidence>
<feature type="transmembrane region" description="Helical" evidence="8">
    <location>
        <begin position="227"/>
        <end position="260"/>
    </location>
</feature>
<protein>
    <submittedName>
        <fullName evidence="9">Putative ABC transporter permease protein YclO</fullName>
    </submittedName>
</protein>
<dbReference type="Gene3D" id="1.10.3470.10">
    <property type="entry name" value="ABC transporter involved in vitamin B12 uptake, BtuC"/>
    <property type="match status" value="1"/>
</dbReference>
<proteinExistence type="inferred from homology"/>
<feature type="transmembrane region" description="Helical" evidence="8">
    <location>
        <begin position="272"/>
        <end position="291"/>
    </location>
</feature>
<keyword evidence="5 8" id="KW-0812">Transmembrane</keyword>
<accession>A0A0H5SKV6</accession>
<evidence type="ECO:0000256" key="8">
    <source>
        <dbReference type="SAM" id="Phobius"/>
    </source>
</evidence>
<keyword evidence="3" id="KW-0813">Transport</keyword>
<feature type="transmembrane region" description="Helical" evidence="8">
    <location>
        <begin position="137"/>
        <end position="162"/>
    </location>
</feature>
<dbReference type="SUPFAM" id="SSF81345">
    <property type="entry name" value="ABC transporter involved in vitamin B12 uptake, BtuC"/>
    <property type="match status" value="1"/>
</dbReference>
<reference evidence="9 10" key="1">
    <citation type="submission" date="2015-06" db="EMBL/GenBank/DDBJ databases">
        <authorList>
            <person name="Wibberg Daniel"/>
        </authorList>
    </citation>
    <scope>NUCLEOTIDE SEQUENCE [LARGE SCALE GENOMIC DNA]</scope>
    <source>
        <strain evidence="9 10">T3/55T</strain>
    </source>
</reference>
<evidence type="ECO:0000256" key="1">
    <source>
        <dbReference type="ARBA" id="ARBA00004651"/>
    </source>
</evidence>
<dbReference type="GO" id="GO:0033214">
    <property type="term" value="P:siderophore-iron import into cell"/>
    <property type="evidence" value="ECO:0007669"/>
    <property type="project" value="TreeGrafter"/>
</dbReference>
<dbReference type="PANTHER" id="PTHR30472:SF19">
    <property type="entry name" value="PETROBACTIN IMPORT SYSTEM PERMEASE PROTEIN YCLO"/>
    <property type="match status" value="1"/>
</dbReference>
<evidence type="ECO:0000256" key="7">
    <source>
        <dbReference type="ARBA" id="ARBA00023136"/>
    </source>
</evidence>
<dbReference type="GO" id="GO:0005886">
    <property type="term" value="C:plasma membrane"/>
    <property type="evidence" value="ECO:0007669"/>
    <property type="project" value="UniProtKB-SubCell"/>
</dbReference>
<keyword evidence="6 8" id="KW-1133">Transmembrane helix</keyword>
<comment type="similarity">
    <text evidence="2">Belongs to the binding-protein-dependent transport system permease family. FecCD subfamily.</text>
</comment>
<evidence type="ECO:0000256" key="3">
    <source>
        <dbReference type="ARBA" id="ARBA00022448"/>
    </source>
</evidence>
<dbReference type="EMBL" id="CVTD020000024">
    <property type="protein sequence ID" value="CRZ35406.1"/>
    <property type="molecule type" value="Genomic_DNA"/>
</dbReference>
<dbReference type="RefSeq" id="WP_242967659.1">
    <property type="nucleotide sequence ID" value="NZ_CVTD020000024.1"/>
</dbReference>
<feature type="transmembrane region" description="Helical" evidence="8">
    <location>
        <begin position="297"/>
        <end position="318"/>
    </location>
</feature>
<dbReference type="InterPro" id="IPR037294">
    <property type="entry name" value="ABC_BtuC-like"/>
</dbReference>
<evidence type="ECO:0000313" key="10">
    <source>
        <dbReference type="Proteomes" id="UP000236497"/>
    </source>
</evidence>
<dbReference type="CDD" id="cd06550">
    <property type="entry name" value="TM_ABC_iron-siderophores_like"/>
    <property type="match status" value="1"/>
</dbReference>
<feature type="transmembrane region" description="Helical" evidence="8">
    <location>
        <begin position="183"/>
        <end position="201"/>
    </location>
</feature>
<evidence type="ECO:0000313" key="9">
    <source>
        <dbReference type="EMBL" id="CRZ35406.1"/>
    </source>
</evidence>
<organism evidence="9 10">
    <name type="scientific">Herbinix hemicellulosilytica</name>
    <dbReference type="NCBI Taxonomy" id="1564487"/>
    <lineage>
        <taxon>Bacteria</taxon>
        <taxon>Bacillati</taxon>
        <taxon>Bacillota</taxon>
        <taxon>Clostridia</taxon>
        <taxon>Lachnospirales</taxon>
        <taxon>Lachnospiraceae</taxon>
        <taxon>Herbinix</taxon>
    </lineage>
</organism>
<keyword evidence="7 8" id="KW-0472">Membrane</keyword>
<dbReference type="AlphaFoldDB" id="A0A0H5SKV6"/>
<evidence type="ECO:0000256" key="4">
    <source>
        <dbReference type="ARBA" id="ARBA00022475"/>
    </source>
</evidence>
<dbReference type="InterPro" id="IPR000522">
    <property type="entry name" value="ABC_transptr_permease_BtuC"/>
</dbReference>
<dbReference type="Pfam" id="PF01032">
    <property type="entry name" value="FecCD"/>
    <property type="match status" value="1"/>
</dbReference>
<dbReference type="PANTHER" id="PTHR30472">
    <property type="entry name" value="FERRIC ENTEROBACTIN TRANSPORT SYSTEM PERMEASE PROTEIN"/>
    <property type="match status" value="1"/>
</dbReference>
<feature type="transmembrane region" description="Helical" evidence="8">
    <location>
        <begin position="13"/>
        <end position="34"/>
    </location>
</feature>
<evidence type="ECO:0000256" key="6">
    <source>
        <dbReference type="ARBA" id="ARBA00022989"/>
    </source>
</evidence>
<name>A0A0H5SKV6_HERHM</name>
<feature type="transmembrane region" description="Helical" evidence="8">
    <location>
        <begin position="78"/>
        <end position="98"/>
    </location>
</feature>
<sequence length="323" mass="36041">MEYILKDKKSKKVIILLLLLDIMLIAAFLLPGLTPKNFHFFMPRRITKILAVIIVSYGIGYSSLIFQTVTNNHILTPSVMGLDSLYLFIQTFIIFVAGSQTLSQMIGYKHFIICVGLMIFAACILFLLLFRGSSKNVYFLILTGMIMGSLFNGMATFMQVLLDPNEFAVLQGRMFASFNNINSNLVGISILIIILVCIISVKDLPYLDVLLLGPENAISLGVDYKKLILKTLIICAVLVSVSTALVGPITFLGILIVNLARHMLGTYSHRSLSFGTTFLGILFLTGGLLVTERIFKFETTMSVIINFIGGIYFLYLMLKERKR</sequence>
<keyword evidence="4" id="KW-1003">Cell membrane</keyword>
<dbReference type="GO" id="GO:0022857">
    <property type="term" value="F:transmembrane transporter activity"/>
    <property type="evidence" value="ECO:0007669"/>
    <property type="project" value="InterPro"/>
</dbReference>
<gene>
    <name evidence="9" type="primary">yclO</name>
    <name evidence="9" type="ORF">HHT355_2209</name>
</gene>
<feature type="transmembrane region" description="Helical" evidence="8">
    <location>
        <begin position="46"/>
        <end position="66"/>
    </location>
</feature>
<comment type="subcellular location">
    <subcellularLocation>
        <location evidence="1">Cell membrane</location>
        <topology evidence="1">Multi-pass membrane protein</topology>
    </subcellularLocation>
</comment>
<evidence type="ECO:0000256" key="2">
    <source>
        <dbReference type="ARBA" id="ARBA00007935"/>
    </source>
</evidence>